<dbReference type="Pfam" id="PF00132">
    <property type="entry name" value="Hexapep"/>
    <property type="match status" value="1"/>
</dbReference>
<comment type="subunit">
    <text evidence="20">Homotrimer.</text>
</comment>
<dbReference type="GO" id="GO:0019134">
    <property type="term" value="F:glucosamine-1-phosphate N-acetyltransferase activity"/>
    <property type="evidence" value="ECO:0007669"/>
    <property type="project" value="UniProtKB-UniRule"/>
</dbReference>
<evidence type="ECO:0000256" key="8">
    <source>
        <dbReference type="ARBA" id="ARBA00022695"/>
    </source>
</evidence>
<dbReference type="InterPro" id="IPR011004">
    <property type="entry name" value="Trimer_LpxA-like_sf"/>
</dbReference>
<dbReference type="GO" id="GO:0009245">
    <property type="term" value="P:lipid A biosynthetic process"/>
    <property type="evidence" value="ECO:0007669"/>
    <property type="project" value="UniProtKB-UniRule"/>
</dbReference>
<feature type="binding site" evidence="20">
    <location>
        <position position="103"/>
    </location>
    <ligand>
        <name>Mg(2+)</name>
        <dbReference type="ChEBI" id="CHEBI:18420"/>
    </ligand>
</feature>
<comment type="cofactor">
    <cofactor evidence="20">
        <name>Mg(2+)</name>
        <dbReference type="ChEBI" id="CHEBI:18420"/>
    </cofactor>
    <text evidence="20">Binds 1 Mg(2+) ion per subunit.</text>
</comment>
<dbReference type="InterPro" id="IPR005882">
    <property type="entry name" value="Bifunctional_GlmU"/>
</dbReference>
<dbReference type="EC" id="2.3.1.157" evidence="20"/>
<evidence type="ECO:0000256" key="5">
    <source>
        <dbReference type="ARBA" id="ARBA00007947"/>
    </source>
</evidence>
<keyword evidence="16 20" id="KW-0961">Cell wall biogenesis/degradation</keyword>
<dbReference type="GO" id="GO:0008360">
    <property type="term" value="P:regulation of cell shape"/>
    <property type="evidence" value="ECO:0007669"/>
    <property type="project" value="UniProtKB-KW"/>
</dbReference>
<dbReference type="GO" id="GO:0016020">
    <property type="term" value="C:membrane"/>
    <property type="evidence" value="ECO:0007669"/>
    <property type="project" value="GOC"/>
</dbReference>
<feature type="binding site" evidence="20">
    <location>
        <position position="140"/>
    </location>
    <ligand>
        <name>UDP-N-acetyl-alpha-D-glucosamine</name>
        <dbReference type="ChEBI" id="CHEBI:57705"/>
    </ligand>
</feature>
<feature type="binding site" evidence="20">
    <location>
        <position position="440"/>
    </location>
    <ligand>
        <name>acetyl-CoA</name>
        <dbReference type="ChEBI" id="CHEBI:57288"/>
    </ligand>
</feature>
<evidence type="ECO:0000256" key="14">
    <source>
        <dbReference type="ARBA" id="ARBA00023268"/>
    </source>
</evidence>
<evidence type="ECO:0000256" key="4">
    <source>
        <dbReference type="ARBA" id="ARBA00007707"/>
    </source>
</evidence>
<feature type="binding site" evidence="20">
    <location>
        <position position="155"/>
    </location>
    <ligand>
        <name>UDP-N-acetyl-alpha-D-glucosamine</name>
        <dbReference type="ChEBI" id="CHEBI:57705"/>
    </ligand>
</feature>
<feature type="binding site" evidence="20">
    <location>
        <begin position="78"/>
        <end position="79"/>
    </location>
    <ligand>
        <name>UDP-N-acetyl-alpha-D-glucosamine</name>
        <dbReference type="ChEBI" id="CHEBI:57705"/>
    </ligand>
</feature>
<dbReference type="InterPro" id="IPR005835">
    <property type="entry name" value="NTP_transferase_dom"/>
</dbReference>
<feature type="binding site" evidence="20">
    <location>
        <position position="23"/>
    </location>
    <ligand>
        <name>UDP-N-acetyl-alpha-D-glucosamine</name>
        <dbReference type="ChEBI" id="CHEBI:57705"/>
    </ligand>
</feature>
<feature type="binding site" evidence="20">
    <location>
        <position position="228"/>
    </location>
    <ligand>
        <name>UDP-N-acetyl-alpha-D-glucosamine</name>
        <dbReference type="ChEBI" id="CHEBI:57705"/>
    </ligand>
</feature>
<feature type="binding site" evidence="20">
    <location>
        <position position="423"/>
    </location>
    <ligand>
        <name>acetyl-CoA</name>
        <dbReference type="ChEBI" id="CHEBI:57288"/>
    </ligand>
</feature>
<evidence type="ECO:0000256" key="13">
    <source>
        <dbReference type="ARBA" id="ARBA00022984"/>
    </source>
</evidence>
<evidence type="ECO:0000313" key="22">
    <source>
        <dbReference type="EMBL" id="CUN43736.1"/>
    </source>
</evidence>
<comment type="caution">
    <text evidence="20">Lacks conserved residue(s) required for the propagation of feature annotation.</text>
</comment>
<evidence type="ECO:0000256" key="18">
    <source>
        <dbReference type="ARBA" id="ARBA00048493"/>
    </source>
</evidence>
<keyword evidence="13 20" id="KW-0573">Peptidoglycan synthesis</keyword>
<dbReference type="SUPFAM" id="SSF53448">
    <property type="entry name" value="Nucleotide-diphospho-sugar transferases"/>
    <property type="match status" value="1"/>
</dbReference>
<evidence type="ECO:0000313" key="23">
    <source>
        <dbReference type="Proteomes" id="UP000095546"/>
    </source>
</evidence>
<feature type="binding site" evidence="20">
    <location>
        <position position="170"/>
    </location>
    <ligand>
        <name>UDP-N-acetyl-alpha-D-glucosamine</name>
        <dbReference type="ChEBI" id="CHEBI:57705"/>
    </ligand>
</feature>
<dbReference type="GO" id="GO:0009252">
    <property type="term" value="P:peptidoglycan biosynthetic process"/>
    <property type="evidence" value="ECO:0007669"/>
    <property type="project" value="UniProtKB-UniRule"/>
</dbReference>
<dbReference type="GO" id="GO:0006048">
    <property type="term" value="P:UDP-N-acetylglucosamine biosynthetic process"/>
    <property type="evidence" value="ECO:0007669"/>
    <property type="project" value="UniProtKB-UniPathway"/>
</dbReference>
<feature type="binding site" evidence="20">
    <location>
        <position position="351"/>
    </location>
    <ligand>
        <name>UDP-N-acetyl-alpha-D-glucosamine</name>
        <dbReference type="ChEBI" id="CHEBI:57705"/>
    </ligand>
</feature>
<keyword evidence="14 20" id="KW-0511">Multifunctional enzyme</keyword>
<keyword evidence="12 20" id="KW-0133">Cell shape</keyword>
<dbReference type="GO" id="GO:0003977">
    <property type="term" value="F:UDP-N-acetylglucosamine diphosphorylase activity"/>
    <property type="evidence" value="ECO:0007669"/>
    <property type="project" value="UniProtKB-UniRule"/>
</dbReference>
<dbReference type="eggNOG" id="COG1207">
    <property type="taxonomic scope" value="Bacteria"/>
</dbReference>
<dbReference type="GO" id="GO:0000902">
    <property type="term" value="P:cell morphogenesis"/>
    <property type="evidence" value="ECO:0007669"/>
    <property type="project" value="UniProtKB-UniRule"/>
</dbReference>
<evidence type="ECO:0000256" key="20">
    <source>
        <dbReference type="HAMAP-Rule" id="MF_01631"/>
    </source>
</evidence>
<dbReference type="OrthoDB" id="9775031at2"/>
<dbReference type="CDD" id="cd02540">
    <property type="entry name" value="GT2_GlmU_N_bac"/>
    <property type="match status" value="1"/>
</dbReference>
<feature type="region of interest" description="Pyrophosphorylase" evidence="20">
    <location>
        <begin position="1"/>
        <end position="230"/>
    </location>
</feature>
<dbReference type="InterPro" id="IPR029044">
    <property type="entry name" value="Nucleotide-diphossugar_trans"/>
</dbReference>
<keyword evidence="6 20" id="KW-0963">Cytoplasm</keyword>
<evidence type="ECO:0000256" key="9">
    <source>
        <dbReference type="ARBA" id="ARBA00022723"/>
    </source>
</evidence>
<dbReference type="GO" id="GO:0005737">
    <property type="term" value="C:cytoplasm"/>
    <property type="evidence" value="ECO:0007669"/>
    <property type="project" value="UniProtKB-SubCell"/>
</dbReference>
<keyword evidence="15 20" id="KW-0012">Acyltransferase</keyword>
<dbReference type="InterPro" id="IPR001451">
    <property type="entry name" value="Hexapep"/>
</dbReference>
<dbReference type="Pfam" id="PF00483">
    <property type="entry name" value="NTP_transferase"/>
    <property type="match status" value="1"/>
</dbReference>
<feature type="binding site" evidence="20">
    <location>
        <position position="73"/>
    </location>
    <ligand>
        <name>UDP-N-acetyl-alpha-D-glucosamine</name>
        <dbReference type="ChEBI" id="CHEBI:57705"/>
    </ligand>
</feature>
<organism evidence="22 23">
    <name type="scientific">Mitsuokella jalaludinii</name>
    <dbReference type="NCBI Taxonomy" id="187979"/>
    <lineage>
        <taxon>Bacteria</taxon>
        <taxon>Bacillati</taxon>
        <taxon>Bacillota</taxon>
        <taxon>Negativicutes</taxon>
        <taxon>Selenomonadales</taxon>
        <taxon>Selenomonadaceae</taxon>
        <taxon>Mitsuokella</taxon>
    </lineage>
</organism>
<dbReference type="NCBIfam" id="TIGR01173">
    <property type="entry name" value="glmU"/>
    <property type="match status" value="1"/>
</dbReference>
<feature type="active site" description="Proton acceptor" evidence="20">
    <location>
        <position position="363"/>
    </location>
</feature>
<comment type="pathway">
    <text evidence="20">Bacterial outer membrane biogenesis; LPS lipid A biosynthesis.</text>
</comment>
<dbReference type="PANTHER" id="PTHR43584">
    <property type="entry name" value="NUCLEOTIDYL TRANSFERASE"/>
    <property type="match status" value="1"/>
</dbReference>
<sequence length="455" mass="49663">MSDLVTVILAAGKGTRMKSKLPKVLHKAGGKTMLQHVIDAAKAAGAKRNIVVTGFGGEMVREAIGDQAEFVTQTEQLGTGHAVLQTKDLLKDETGTVMVLCGDTPLLTGALLKKLYDEHVAAEAKATVLTAIMPDATGYGRIIRSADGSVEKIVEHKDATAEEREVREVNSGIYCFAAKDLFEALSHVTNDNAQGEYYLPDVLEILKKKGEKIWAVAADDYEDTLGINSRLQLAGAEKILRRRKNEELMSEGVTIMDPATTYIDDDVKVGRDTVIYPMTWLEHGTVIGEECEIGPNVRFQDVKCGNRVTGQFIYAHECQIDDDVKLGQFVHLRPNTHLFEGVKIDNFIEVKNSNIGKGSKLPHLSYIGDCDMGENVNMGCGTITVNYDGKAKHRTKIGNNAFVGCNSNLVAPVTIEEDAYIAAGSTITKTAPKGKLSIARARQTVIESWHDKRDE</sequence>
<dbReference type="STRING" id="187979.ERS852385_00436"/>
<reference evidence="22 23" key="1">
    <citation type="submission" date="2015-09" db="EMBL/GenBank/DDBJ databases">
        <authorList>
            <consortium name="Pathogen Informatics"/>
        </authorList>
    </citation>
    <scope>NUCLEOTIDE SEQUENCE [LARGE SCALE GENOMIC DNA]</scope>
    <source>
        <strain evidence="22 23">2789STDY5608828</strain>
    </source>
</reference>
<evidence type="ECO:0000256" key="10">
    <source>
        <dbReference type="ARBA" id="ARBA00022737"/>
    </source>
</evidence>
<comment type="function">
    <text evidence="19 20">Catalyzes the last two sequential reactions in the de novo biosynthetic pathway for UDP-N-acetylglucosamine (UDP-GlcNAc). The C-terminal domain catalyzes the transfer of acetyl group from acetyl coenzyme A to glucosamine-1-phosphate (GlcN-1-P) to produce N-acetylglucosamine-1-phosphate (GlcNAc-1-P), which is converted into UDP-GlcNAc by the transfer of uridine 5-monophosphate (from uridine 5-triphosphate), a reaction catalyzed by the N-terminal domain.</text>
</comment>
<evidence type="ECO:0000256" key="11">
    <source>
        <dbReference type="ARBA" id="ARBA00022842"/>
    </source>
</evidence>
<evidence type="ECO:0000259" key="21">
    <source>
        <dbReference type="Pfam" id="PF00483"/>
    </source>
</evidence>
<evidence type="ECO:0000256" key="7">
    <source>
        <dbReference type="ARBA" id="ARBA00022679"/>
    </source>
</evidence>
<dbReference type="GO" id="GO:0071555">
    <property type="term" value="P:cell wall organization"/>
    <property type="evidence" value="ECO:0007669"/>
    <property type="project" value="UniProtKB-KW"/>
</dbReference>
<dbReference type="AlphaFoldDB" id="A0A173WXU8"/>
<feature type="region of interest" description="Linker" evidence="20">
    <location>
        <begin position="231"/>
        <end position="251"/>
    </location>
</feature>
<dbReference type="SUPFAM" id="SSF51161">
    <property type="entry name" value="Trimeric LpxA-like enzymes"/>
    <property type="match status" value="1"/>
</dbReference>
<keyword evidence="23" id="KW-1185">Reference proteome</keyword>
<keyword evidence="9 20" id="KW-0479">Metal-binding</keyword>
<feature type="binding site" evidence="20">
    <location>
        <begin position="386"/>
        <end position="387"/>
    </location>
    <ligand>
        <name>acetyl-CoA</name>
        <dbReference type="ChEBI" id="CHEBI:57288"/>
    </ligand>
</feature>
<dbReference type="InterPro" id="IPR050065">
    <property type="entry name" value="GlmU-like"/>
</dbReference>
<keyword evidence="11 20" id="KW-0460">Magnesium</keyword>
<feature type="binding site" evidence="20">
    <location>
        <begin position="9"/>
        <end position="12"/>
    </location>
    <ligand>
        <name>UDP-N-acetyl-alpha-D-glucosamine</name>
        <dbReference type="ChEBI" id="CHEBI:57705"/>
    </ligand>
</feature>
<feature type="binding site" evidence="20">
    <location>
        <position position="228"/>
    </location>
    <ligand>
        <name>Mg(2+)</name>
        <dbReference type="ChEBI" id="CHEBI:18420"/>
    </ligand>
</feature>
<dbReference type="NCBIfam" id="NF010934">
    <property type="entry name" value="PRK14354.1"/>
    <property type="match status" value="1"/>
</dbReference>
<dbReference type="HAMAP" id="MF_01631">
    <property type="entry name" value="GlmU"/>
    <property type="match status" value="1"/>
</dbReference>
<dbReference type="PANTHER" id="PTHR43584:SF3">
    <property type="entry name" value="BIFUNCTIONAL PROTEIN GLMU"/>
    <property type="match status" value="1"/>
</dbReference>
<name>A0A173WXU8_9FIRM</name>
<dbReference type="UniPathway" id="UPA00113">
    <property type="reaction ID" value="UER00532"/>
</dbReference>
<proteinExistence type="inferred from homology"/>
<evidence type="ECO:0000256" key="15">
    <source>
        <dbReference type="ARBA" id="ARBA00023315"/>
    </source>
</evidence>
<accession>A0A173WXU8</accession>
<comment type="pathway">
    <text evidence="2 20">Nucleotide-sugar biosynthesis; UDP-N-acetyl-alpha-D-glucosamine biosynthesis; N-acetyl-alpha-D-glucosamine 1-phosphate from alpha-D-glucosamine 6-phosphate (route II): step 2/2.</text>
</comment>
<feature type="binding site" evidence="20">
    <location>
        <position position="366"/>
    </location>
    <ligand>
        <name>UDP-N-acetyl-alpha-D-glucosamine</name>
        <dbReference type="ChEBI" id="CHEBI:57705"/>
    </ligand>
</feature>
<gene>
    <name evidence="20 22" type="primary">glmU</name>
    <name evidence="22" type="ORF">ERS852385_00436</name>
</gene>
<dbReference type="CDD" id="cd03353">
    <property type="entry name" value="LbH_GlmU_C"/>
    <property type="match status" value="1"/>
</dbReference>
<keyword evidence="10 20" id="KW-0677">Repeat</keyword>
<dbReference type="InterPro" id="IPR038009">
    <property type="entry name" value="GlmU_C_LbH"/>
</dbReference>
<evidence type="ECO:0000256" key="19">
    <source>
        <dbReference type="ARBA" id="ARBA00049628"/>
    </source>
</evidence>
<dbReference type="Gene3D" id="2.160.10.10">
    <property type="entry name" value="Hexapeptide repeat proteins"/>
    <property type="match status" value="1"/>
</dbReference>
<feature type="domain" description="Nucleotidyl transferase" evidence="21">
    <location>
        <begin position="6"/>
        <end position="223"/>
    </location>
</feature>
<feature type="region of interest" description="N-acetyltransferase" evidence="20">
    <location>
        <begin position="252"/>
        <end position="455"/>
    </location>
</feature>
<comment type="similarity">
    <text evidence="4 20">In the C-terminal section; belongs to the transferase hexapeptide repeat family.</text>
</comment>
<dbReference type="UniPathway" id="UPA00973"/>
<evidence type="ECO:0000256" key="12">
    <source>
        <dbReference type="ARBA" id="ARBA00022960"/>
    </source>
</evidence>
<comment type="subcellular location">
    <subcellularLocation>
        <location evidence="1 20">Cytoplasm</location>
    </subcellularLocation>
</comment>
<dbReference type="EMBL" id="CYYU01000001">
    <property type="protein sequence ID" value="CUN43736.1"/>
    <property type="molecule type" value="Genomic_DNA"/>
</dbReference>
<comment type="pathway">
    <text evidence="3 20">Nucleotide-sugar biosynthesis; UDP-N-acetyl-alpha-D-glucosamine biosynthesis; UDP-N-acetyl-alpha-D-glucosamine from N-acetyl-alpha-D-glucosamine 1-phosphate: step 1/1.</text>
</comment>
<dbReference type="Proteomes" id="UP000095546">
    <property type="component" value="Unassembled WGS sequence"/>
</dbReference>
<comment type="catalytic activity">
    <reaction evidence="18 20">
        <text>N-acetyl-alpha-D-glucosamine 1-phosphate + UTP + H(+) = UDP-N-acetyl-alpha-D-glucosamine + diphosphate</text>
        <dbReference type="Rhea" id="RHEA:13509"/>
        <dbReference type="ChEBI" id="CHEBI:15378"/>
        <dbReference type="ChEBI" id="CHEBI:33019"/>
        <dbReference type="ChEBI" id="CHEBI:46398"/>
        <dbReference type="ChEBI" id="CHEBI:57705"/>
        <dbReference type="ChEBI" id="CHEBI:57776"/>
        <dbReference type="EC" id="2.7.7.23"/>
    </reaction>
</comment>
<dbReference type="RefSeq" id="WP_055160192.1">
    <property type="nucleotide sequence ID" value="NZ_CABIWZ010000001.1"/>
</dbReference>
<dbReference type="EC" id="2.7.7.23" evidence="20"/>
<comment type="catalytic activity">
    <reaction evidence="17 20">
        <text>alpha-D-glucosamine 1-phosphate + acetyl-CoA = N-acetyl-alpha-D-glucosamine 1-phosphate + CoA + H(+)</text>
        <dbReference type="Rhea" id="RHEA:13725"/>
        <dbReference type="ChEBI" id="CHEBI:15378"/>
        <dbReference type="ChEBI" id="CHEBI:57287"/>
        <dbReference type="ChEBI" id="CHEBI:57288"/>
        <dbReference type="ChEBI" id="CHEBI:57776"/>
        <dbReference type="ChEBI" id="CHEBI:58516"/>
        <dbReference type="EC" id="2.3.1.157"/>
    </reaction>
</comment>
<evidence type="ECO:0000256" key="1">
    <source>
        <dbReference type="ARBA" id="ARBA00004496"/>
    </source>
</evidence>
<evidence type="ECO:0000256" key="6">
    <source>
        <dbReference type="ARBA" id="ARBA00022490"/>
    </source>
</evidence>
<dbReference type="GO" id="GO:0000287">
    <property type="term" value="F:magnesium ion binding"/>
    <property type="evidence" value="ECO:0007669"/>
    <property type="project" value="UniProtKB-UniRule"/>
</dbReference>
<evidence type="ECO:0000256" key="3">
    <source>
        <dbReference type="ARBA" id="ARBA00005208"/>
    </source>
</evidence>
<evidence type="ECO:0000256" key="2">
    <source>
        <dbReference type="ARBA" id="ARBA00005166"/>
    </source>
</evidence>
<feature type="binding site" evidence="20">
    <location>
        <position position="377"/>
    </location>
    <ligand>
        <name>UDP-N-acetyl-alpha-D-glucosamine</name>
        <dbReference type="ChEBI" id="CHEBI:57705"/>
    </ligand>
</feature>
<evidence type="ECO:0000256" key="16">
    <source>
        <dbReference type="ARBA" id="ARBA00023316"/>
    </source>
</evidence>
<protein>
    <recommendedName>
        <fullName evidence="20">Bifunctional protein GlmU</fullName>
    </recommendedName>
    <domain>
        <recommendedName>
            <fullName evidence="20">UDP-N-acetylglucosamine pyrophosphorylase</fullName>
            <ecNumber evidence="20">2.7.7.23</ecNumber>
        </recommendedName>
        <alternativeName>
            <fullName evidence="20">N-acetylglucosamine-1-phosphate uridyltransferase</fullName>
        </alternativeName>
    </domain>
    <domain>
        <recommendedName>
            <fullName evidence="20">Glucosamine-1-phosphate N-acetyltransferase</fullName>
            <ecNumber evidence="20">2.3.1.157</ecNumber>
        </recommendedName>
    </domain>
</protein>
<feature type="binding site" evidence="20">
    <location>
        <position position="333"/>
    </location>
    <ligand>
        <name>UDP-N-acetyl-alpha-D-glucosamine</name>
        <dbReference type="ChEBI" id="CHEBI:57705"/>
    </ligand>
</feature>
<evidence type="ECO:0000256" key="17">
    <source>
        <dbReference type="ARBA" id="ARBA00048247"/>
    </source>
</evidence>
<keyword evidence="7 20" id="KW-0808">Transferase</keyword>
<comment type="similarity">
    <text evidence="5 20">In the N-terminal section; belongs to the N-acetylglucosamine-1-phosphate uridyltransferase family.</text>
</comment>
<keyword evidence="8 20" id="KW-0548">Nucleotidyltransferase</keyword>
<dbReference type="Gene3D" id="3.90.550.10">
    <property type="entry name" value="Spore Coat Polysaccharide Biosynthesis Protein SpsA, Chain A"/>
    <property type="match status" value="1"/>
</dbReference>